<organism evidence="2 3">
    <name type="scientific">Rotaria socialis</name>
    <dbReference type="NCBI Taxonomy" id="392032"/>
    <lineage>
        <taxon>Eukaryota</taxon>
        <taxon>Metazoa</taxon>
        <taxon>Spiralia</taxon>
        <taxon>Gnathifera</taxon>
        <taxon>Rotifera</taxon>
        <taxon>Eurotatoria</taxon>
        <taxon>Bdelloidea</taxon>
        <taxon>Philodinida</taxon>
        <taxon>Philodinidae</taxon>
        <taxon>Rotaria</taxon>
    </lineage>
</organism>
<dbReference type="Proteomes" id="UP000663869">
    <property type="component" value="Unassembled WGS sequence"/>
</dbReference>
<evidence type="ECO:0000313" key="3">
    <source>
        <dbReference type="Proteomes" id="UP000663869"/>
    </source>
</evidence>
<comment type="caution">
    <text evidence="2">The sequence shown here is derived from an EMBL/GenBank/DDBJ whole genome shotgun (WGS) entry which is preliminary data.</text>
</comment>
<feature type="non-terminal residue" evidence="2">
    <location>
        <position position="1"/>
    </location>
</feature>
<name>A0A818EEA0_9BILA</name>
<keyword evidence="1" id="KW-0732">Signal</keyword>
<accession>A0A818EEA0</accession>
<dbReference type="EMBL" id="CAJNYU010001695">
    <property type="protein sequence ID" value="CAF3457528.1"/>
    <property type="molecule type" value="Genomic_DNA"/>
</dbReference>
<sequence length="111" mass="13014">EGTLCRYNKETHVSIVIFILFSLPRLTEKQSIMCKDERISSIQSIYAVVQQAQQQQQQAVDVLIKYVKQQTVINEKLKNLMLRMEHHMVEQNSLMKQMINDNAEYRAISSK</sequence>
<protein>
    <submittedName>
        <fullName evidence="2">Uncharacterized protein</fullName>
    </submittedName>
</protein>
<dbReference type="AlphaFoldDB" id="A0A818EEA0"/>
<proteinExistence type="predicted"/>
<gene>
    <name evidence="2" type="ORF">FME351_LOCUS13848</name>
</gene>
<reference evidence="2" key="1">
    <citation type="submission" date="2021-02" db="EMBL/GenBank/DDBJ databases">
        <authorList>
            <person name="Nowell W R."/>
        </authorList>
    </citation>
    <scope>NUCLEOTIDE SEQUENCE</scope>
</reference>
<feature type="signal peptide" evidence="1">
    <location>
        <begin position="1"/>
        <end position="29"/>
    </location>
</feature>
<evidence type="ECO:0000313" key="2">
    <source>
        <dbReference type="EMBL" id="CAF3457528.1"/>
    </source>
</evidence>
<evidence type="ECO:0000256" key="1">
    <source>
        <dbReference type="SAM" id="SignalP"/>
    </source>
</evidence>
<feature type="chain" id="PRO_5032552588" evidence="1">
    <location>
        <begin position="30"/>
        <end position="111"/>
    </location>
</feature>